<evidence type="ECO:0000256" key="1">
    <source>
        <dbReference type="SAM" id="MobiDB-lite"/>
    </source>
</evidence>
<name>A0A4Q9PAT2_9APHY</name>
<gene>
    <name evidence="2" type="ORF">BD310DRAFT_314587</name>
</gene>
<protein>
    <submittedName>
        <fullName evidence="2">Uncharacterized protein</fullName>
    </submittedName>
</protein>
<accession>A0A4Q9PAT2</accession>
<proteinExistence type="predicted"/>
<reference evidence="2 3" key="1">
    <citation type="submission" date="2019-01" db="EMBL/GenBank/DDBJ databases">
        <title>Draft genome sequences of three monokaryotic isolates of the white-rot basidiomycete fungus Dichomitus squalens.</title>
        <authorList>
            <consortium name="DOE Joint Genome Institute"/>
            <person name="Lopez S.C."/>
            <person name="Andreopoulos B."/>
            <person name="Pangilinan J."/>
            <person name="Lipzen A."/>
            <person name="Riley R."/>
            <person name="Ahrendt S."/>
            <person name="Ng V."/>
            <person name="Barry K."/>
            <person name="Daum C."/>
            <person name="Grigoriev I.V."/>
            <person name="Hilden K.S."/>
            <person name="Makela M.R."/>
            <person name="de Vries R.P."/>
        </authorList>
    </citation>
    <scope>NUCLEOTIDE SEQUENCE [LARGE SCALE GENOMIC DNA]</scope>
    <source>
        <strain evidence="2 3">CBS 464.89</strain>
    </source>
</reference>
<dbReference type="Proteomes" id="UP000292082">
    <property type="component" value="Unassembled WGS sequence"/>
</dbReference>
<sequence length="108" mass="11862">MYLLEVANRGLMATITLTDEMGNLGRMAQLPLLIVKTTLNRHLSSDFKSRNVPPAAFSGSTAHESRLTALLHIVTSERPQILSIQMLTSPPPLRNHQPVPSSIPSYTT</sequence>
<feature type="compositionally biased region" description="Polar residues" evidence="1">
    <location>
        <begin position="98"/>
        <end position="108"/>
    </location>
</feature>
<dbReference type="EMBL" id="ML145285">
    <property type="protein sequence ID" value="TBU51784.1"/>
    <property type="molecule type" value="Genomic_DNA"/>
</dbReference>
<dbReference type="AlphaFoldDB" id="A0A4Q9PAT2"/>
<evidence type="ECO:0000313" key="2">
    <source>
        <dbReference type="EMBL" id="TBU51784.1"/>
    </source>
</evidence>
<feature type="region of interest" description="Disordered" evidence="1">
    <location>
        <begin position="87"/>
        <end position="108"/>
    </location>
</feature>
<keyword evidence="3" id="KW-1185">Reference proteome</keyword>
<organism evidence="2 3">
    <name type="scientific">Dichomitus squalens</name>
    <dbReference type="NCBI Taxonomy" id="114155"/>
    <lineage>
        <taxon>Eukaryota</taxon>
        <taxon>Fungi</taxon>
        <taxon>Dikarya</taxon>
        <taxon>Basidiomycota</taxon>
        <taxon>Agaricomycotina</taxon>
        <taxon>Agaricomycetes</taxon>
        <taxon>Polyporales</taxon>
        <taxon>Polyporaceae</taxon>
        <taxon>Dichomitus</taxon>
    </lineage>
</organism>
<evidence type="ECO:0000313" key="3">
    <source>
        <dbReference type="Proteomes" id="UP000292082"/>
    </source>
</evidence>